<dbReference type="Gene3D" id="3.90.550.10">
    <property type="entry name" value="Spore Coat Polysaccharide Biosynthesis Protein SpsA, Chain A"/>
    <property type="match status" value="1"/>
</dbReference>
<dbReference type="PANTHER" id="PTHR43000">
    <property type="entry name" value="DTDP-D-GLUCOSE 4,6-DEHYDRATASE-RELATED"/>
    <property type="match status" value="1"/>
</dbReference>
<comment type="similarity">
    <text evidence="1">Belongs to the NAD(P)-dependent epimerase/dehydratase family.</text>
</comment>
<gene>
    <name evidence="4" type="ORF">DFH07DRAFT_883503</name>
</gene>
<dbReference type="SUPFAM" id="SSF53448">
    <property type="entry name" value="Nucleotide-diphospho-sugar transferases"/>
    <property type="match status" value="1"/>
</dbReference>
<comment type="caution">
    <text evidence="4">The sequence shown here is derived from an EMBL/GenBank/DDBJ whole genome shotgun (WGS) entry which is preliminary data.</text>
</comment>
<name>A0AAD7JBS6_9AGAR</name>
<organism evidence="4 5">
    <name type="scientific">Mycena maculata</name>
    <dbReference type="NCBI Taxonomy" id="230809"/>
    <lineage>
        <taxon>Eukaryota</taxon>
        <taxon>Fungi</taxon>
        <taxon>Dikarya</taxon>
        <taxon>Basidiomycota</taxon>
        <taxon>Agaricomycotina</taxon>
        <taxon>Agaricomycetes</taxon>
        <taxon>Agaricomycetidae</taxon>
        <taxon>Agaricales</taxon>
        <taxon>Marasmiineae</taxon>
        <taxon>Mycenaceae</taxon>
        <taxon>Mycena</taxon>
    </lineage>
</organism>
<reference evidence="4" key="1">
    <citation type="submission" date="2023-03" db="EMBL/GenBank/DDBJ databases">
        <title>Massive genome expansion in bonnet fungi (Mycena s.s.) driven by repeated elements and novel gene families across ecological guilds.</title>
        <authorList>
            <consortium name="Lawrence Berkeley National Laboratory"/>
            <person name="Harder C.B."/>
            <person name="Miyauchi S."/>
            <person name="Viragh M."/>
            <person name="Kuo A."/>
            <person name="Thoen E."/>
            <person name="Andreopoulos B."/>
            <person name="Lu D."/>
            <person name="Skrede I."/>
            <person name="Drula E."/>
            <person name="Henrissat B."/>
            <person name="Morin E."/>
            <person name="Kohler A."/>
            <person name="Barry K."/>
            <person name="LaButti K."/>
            <person name="Morin E."/>
            <person name="Salamov A."/>
            <person name="Lipzen A."/>
            <person name="Mereny Z."/>
            <person name="Hegedus B."/>
            <person name="Baldrian P."/>
            <person name="Stursova M."/>
            <person name="Weitz H."/>
            <person name="Taylor A."/>
            <person name="Grigoriev I.V."/>
            <person name="Nagy L.G."/>
            <person name="Martin F."/>
            <person name="Kauserud H."/>
        </authorList>
    </citation>
    <scope>NUCLEOTIDE SEQUENCE</scope>
    <source>
        <strain evidence="4">CBHHK188m</strain>
    </source>
</reference>
<dbReference type="Pfam" id="PF00535">
    <property type="entry name" value="Glycos_transf_2"/>
    <property type="match status" value="1"/>
</dbReference>
<dbReference type="InterPro" id="IPR001509">
    <property type="entry name" value="Epimerase_deHydtase"/>
</dbReference>
<dbReference type="Gene3D" id="3.40.50.720">
    <property type="entry name" value="NAD(P)-binding Rossmann-like Domain"/>
    <property type="match status" value="1"/>
</dbReference>
<evidence type="ECO:0000259" key="2">
    <source>
        <dbReference type="Pfam" id="PF00535"/>
    </source>
</evidence>
<evidence type="ECO:0000259" key="3">
    <source>
        <dbReference type="Pfam" id="PF01370"/>
    </source>
</evidence>
<keyword evidence="5" id="KW-1185">Reference proteome</keyword>
<feature type="domain" description="NAD-dependent epimerase/dehydratase" evidence="3">
    <location>
        <begin position="9"/>
        <end position="259"/>
    </location>
</feature>
<sequence>MIPESDDLILVTGGNGFIGSHVVQRFLERGNRVRVVDIVAQSSLDLQPCPRLEVHVGDLCQKPVCSKAVEGVHTICHFAANMGGMGVIHRENEFRIYVQNHTMTLNLLAAASGAGVKQFLFASSACVYPQSLQQATDTDVSLRETDVWINPPPRPQGLYGLEKLSTEMLLAQHQCAMDIRIARFHNVYGPGGAWNNGREKAPAAMLRKATACRMLERAASFIEIWGDGKQRRSFLWIADCVDAVILLLDSSCVEPVNIGSAQSITIKKLADVALISAGVDPTRVDFRYETNRINLVGVESRNSNDEFAKRVLNWEPRTPLDVGMTRTAEWIERQMVKHLHTCDTEAGQTRASFLAECLTSKIINLGTDAPAFAILLPEGCTYFVLMGDDVILEDENWMLRFHVAFANIANNQGVPLGFGCVAFTDRTFEGMPTFPIIHRLHMDIFGGIVVPDDFVNQDGDPYLFQLYRRWGCSMMIEPRIRNLIGGSDDARYEKIHAPDWTFKTLHDGVSVADKWLREKGSSVEQKLTLDIIIPSYRVQLEFLRPILRLQASPTCSVSTIIIIDDPHSPIVAKLEKEYARRPDVRIRVNKQNMGASFSRNRGLAEATAKWVLFLDDDVRVEPDLLVEAENAIRSYPEAAGFVGVSWFPPADAIFTAAIHLSGATWFWNVAEKLSADLPWGVTANLIARRDLKDDIKFDLGFPKTGGGEDIDFCRKKRDASLAAGNQGFFPAPKVRITHPWWSGGKRSYWRFYMWGQGDGGLIRRYPELTYMDFPNSAELILGCVILSVMGVIVGLTGRSWGLYFLGLKCAFAVFSANIVHDVYRHLWRDKERTRFFETDLTGLRWLAAVLESTLVRMASEGGRIVGILKRQEISLLGKRFDWFAGTMEGAIKEEMMNSFQRVCLCLFILAFL</sequence>
<protein>
    <submittedName>
        <fullName evidence="4">Glycosyltransferase family 2 protein</fullName>
    </submittedName>
</protein>
<evidence type="ECO:0000313" key="5">
    <source>
        <dbReference type="Proteomes" id="UP001215280"/>
    </source>
</evidence>
<dbReference type="Pfam" id="PF01370">
    <property type="entry name" value="Epimerase"/>
    <property type="match status" value="1"/>
</dbReference>
<dbReference type="CDD" id="cd00761">
    <property type="entry name" value="Glyco_tranf_GTA_type"/>
    <property type="match status" value="1"/>
</dbReference>
<dbReference type="SUPFAM" id="SSF51735">
    <property type="entry name" value="NAD(P)-binding Rossmann-fold domains"/>
    <property type="match status" value="1"/>
</dbReference>
<evidence type="ECO:0000256" key="1">
    <source>
        <dbReference type="ARBA" id="ARBA00007637"/>
    </source>
</evidence>
<dbReference type="InterPro" id="IPR036291">
    <property type="entry name" value="NAD(P)-bd_dom_sf"/>
</dbReference>
<dbReference type="InterPro" id="IPR029044">
    <property type="entry name" value="Nucleotide-diphossugar_trans"/>
</dbReference>
<dbReference type="Gene3D" id="3.90.25.10">
    <property type="entry name" value="UDP-galactose 4-epimerase, domain 1"/>
    <property type="match status" value="1"/>
</dbReference>
<dbReference type="Proteomes" id="UP001215280">
    <property type="component" value="Unassembled WGS sequence"/>
</dbReference>
<dbReference type="InterPro" id="IPR001173">
    <property type="entry name" value="Glyco_trans_2-like"/>
</dbReference>
<proteinExistence type="inferred from homology"/>
<accession>A0AAD7JBS6</accession>
<feature type="domain" description="Glycosyltransferase 2-like" evidence="2">
    <location>
        <begin position="531"/>
        <end position="633"/>
    </location>
</feature>
<dbReference type="EMBL" id="JARJLG010000045">
    <property type="protein sequence ID" value="KAJ7761497.1"/>
    <property type="molecule type" value="Genomic_DNA"/>
</dbReference>
<dbReference type="AlphaFoldDB" id="A0AAD7JBS6"/>
<evidence type="ECO:0000313" key="4">
    <source>
        <dbReference type="EMBL" id="KAJ7761497.1"/>
    </source>
</evidence>